<accession>A0A1I3XBF8</accession>
<dbReference type="AlphaFoldDB" id="A0A1I3XBF8"/>
<evidence type="ECO:0000256" key="1">
    <source>
        <dbReference type="ARBA" id="ARBA00010526"/>
    </source>
</evidence>
<dbReference type="Proteomes" id="UP000198919">
    <property type="component" value="Unassembled WGS sequence"/>
</dbReference>
<dbReference type="SUPFAM" id="SSF68989">
    <property type="entry name" value="Hemolysin expression modulating protein HHA"/>
    <property type="match status" value="1"/>
</dbReference>
<evidence type="ECO:0000313" key="4">
    <source>
        <dbReference type="Proteomes" id="UP000198919"/>
    </source>
</evidence>
<dbReference type="OrthoDB" id="6637881at2"/>
<sequence length="68" mass="8227">MKTKQEWLHQLRRCNTLETLDKVTEQIAERLTTKEIMVFMMAVDHRKAEITMRTLYDNVPVSVWKYVK</sequence>
<evidence type="ECO:0000313" key="3">
    <source>
        <dbReference type="EMBL" id="SFK16326.1"/>
    </source>
</evidence>
<reference evidence="2 5" key="3">
    <citation type="journal article" date="2017" name="Nat. Microbiol.">
        <title>Natural product diversity associated with the nematode symbionts Photorhabdus and Xenorhabdus.</title>
        <authorList>
            <person name="Tobias N.J."/>
            <person name="Wolff H."/>
            <person name="Djahanschiri B."/>
            <person name="Grundmann F."/>
            <person name="Kronenwerth M."/>
            <person name="Shi Y.M."/>
            <person name="Simonyi S."/>
            <person name="Grun P."/>
            <person name="Shapiro-Ilan D."/>
            <person name="Pidot S.J."/>
            <person name="Stinear T.P."/>
            <person name="Ebersberger I."/>
            <person name="Bode H.B."/>
        </authorList>
    </citation>
    <scope>NUCLEOTIDE SEQUENCE [LARGE SCALE GENOMIC DNA]</scope>
    <source>
        <strain evidence="2 5">DSM 17908</strain>
    </source>
</reference>
<organism evidence="3 4">
    <name type="scientific">Xenorhabdus mauleonii</name>
    <dbReference type="NCBI Taxonomy" id="351675"/>
    <lineage>
        <taxon>Bacteria</taxon>
        <taxon>Pseudomonadati</taxon>
        <taxon>Pseudomonadota</taxon>
        <taxon>Gammaproteobacteria</taxon>
        <taxon>Enterobacterales</taxon>
        <taxon>Morganellaceae</taxon>
        <taxon>Xenorhabdus</taxon>
    </lineage>
</organism>
<proteinExistence type="inferred from homology"/>
<evidence type="ECO:0000313" key="2">
    <source>
        <dbReference type="EMBL" id="PHM36528.1"/>
    </source>
</evidence>
<dbReference type="Proteomes" id="UP000224607">
    <property type="component" value="Unassembled WGS sequence"/>
</dbReference>
<dbReference type="RefSeq" id="WP_072503062.1">
    <property type="nucleotide sequence ID" value="NZ_CAWNQB010000020.1"/>
</dbReference>
<dbReference type="EMBL" id="NITY01000027">
    <property type="protein sequence ID" value="PHM36528.1"/>
    <property type="molecule type" value="Genomic_DNA"/>
</dbReference>
<reference evidence="3" key="1">
    <citation type="submission" date="2016-10" db="EMBL/GenBank/DDBJ databases">
        <authorList>
            <person name="de Groot N.N."/>
        </authorList>
    </citation>
    <scope>NUCLEOTIDE SEQUENCE [LARGE SCALE GENOMIC DNA]</scope>
    <source>
        <strain evidence="3">DSM 17908</strain>
    </source>
</reference>
<dbReference type="InterPro" id="IPR036666">
    <property type="entry name" value="HHA_sf"/>
</dbReference>
<reference evidence="4" key="2">
    <citation type="submission" date="2016-10" db="EMBL/GenBank/DDBJ databases">
        <authorList>
            <person name="Varghese N."/>
            <person name="Submissions S."/>
        </authorList>
    </citation>
    <scope>NUCLEOTIDE SEQUENCE [LARGE SCALE GENOMIC DNA]</scope>
    <source>
        <strain evidence="4">DSM 17908</strain>
    </source>
</reference>
<keyword evidence="5" id="KW-1185">Reference proteome</keyword>
<evidence type="ECO:0000313" key="5">
    <source>
        <dbReference type="Proteomes" id="UP000224607"/>
    </source>
</evidence>
<gene>
    <name evidence="3" type="ORF">SAMN05421680_13312</name>
    <name evidence="2" type="ORF">Xmau_04198</name>
</gene>
<dbReference type="EMBL" id="FORG01000033">
    <property type="protein sequence ID" value="SFK16326.1"/>
    <property type="molecule type" value="Genomic_DNA"/>
</dbReference>
<dbReference type="Pfam" id="PF05321">
    <property type="entry name" value="HHA"/>
    <property type="match status" value="1"/>
</dbReference>
<dbReference type="Gene3D" id="1.20.1280.40">
    <property type="entry name" value="HHA"/>
    <property type="match status" value="1"/>
</dbReference>
<protein>
    <submittedName>
        <fullName evidence="3">Haemolysin expression modulating protein</fullName>
    </submittedName>
    <submittedName>
        <fullName evidence="2">Transcriptional regulator</fullName>
    </submittedName>
</protein>
<dbReference type="InterPro" id="IPR007985">
    <property type="entry name" value="Hemolysn_expr_modulating_HHA"/>
</dbReference>
<dbReference type="STRING" id="351675.SAMN05421680_13312"/>
<name>A0A1I3XBF8_9GAMM</name>
<comment type="similarity">
    <text evidence="1">Belongs to the Hha/YmoA/Cnu family.</text>
</comment>